<dbReference type="SUPFAM" id="SSF159594">
    <property type="entry name" value="XCC0632-like"/>
    <property type="match status" value="1"/>
</dbReference>
<keyword evidence="1" id="KW-0732">Signal</keyword>
<dbReference type="Gene3D" id="3.40.50.10610">
    <property type="entry name" value="ABC-type transport auxiliary lipoprotein component"/>
    <property type="match status" value="1"/>
</dbReference>
<comment type="caution">
    <text evidence="2">The sequence shown here is derived from an EMBL/GenBank/DDBJ whole genome shotgun (WGS) entry which is preliminary data.</text>
</comment>
<name>A0A011PU78_ACCRE</name>
<sequence>MKKLSICLAACALLAACAGGTRNTRSAGTYDFGLPAARLATGASWSKLALEIRAPFWFDSLSIEYRLLYDDPLQLRSYAASRWAGAPGLLLAQRLRQQLGVLSGGGRTAVGCLLRLELQEFSQVFDTPLLSRGVLQGTASVLDARQQIVAERWLSIEQPAASADASGGVRALVSASDELGRQLAGWLQELEELGRLKHCPAAMAG</sequence>
<gene>
    <name evidence="2" type="ORF">AW11_00292</name>
</gene>
<dbReference type="STRING" id="1454004.AW11_00292"/>
<accession>A0A011PU78</accession>
<evidence type="ECO:0000256" key="1">
    <source>
        <dbReference type="SAM" id="SignalP"/>
    </source>
</evidence>
<feature type="chain" id="PRO_5001461502" evidence="1">
    <location>
        <begin position="19"/>
        <end position="205"/>
    </location>
</feature>
<dbReference type="PATRIC" id="fig|1454004.3.peg.301"/>
<evidence type="ECO:0000313" key="2">
    <source>
        <dbReference type="EMBL" id="EXI90951.1"/>
    </source>
</evidence>
<dbReference type="eggNOG" id="COG3218">
    <property type="taxonomic scope" value="Bacteria"/>
</dbReference>
<dbReference type="PROSITE" id="PS51257">
    <property type="entry name" value="PROKAR_LIPOPROTEIN"/>
    <property type="match status" value="1"/>
</dbReference>
<keyword evidence="3" id="KW-1185">Reference proteome</keyword>
<evidence type="ECO:0000313" key="3">
    <source>
        <dbReference type="Proteomes" id="UP000022141"/>
    </source>
</evidence>
<feature type="signal peptide" evidence="1">
    <location>
        <begin position="1"/>
        <end position="18"/>
    </location>
</feature>
<protein>
    <submittedName>
        <fullName evidence="2">ABC-type uncharacterized transport system, auxiliary component</fullName>
    </submittedName>
</protein>
<dbReference type="AlphaFoldDB" id="A0A011PU78"/>
<dbReference type="EMBL" id="JEMY01000003">
    <property type="protein sequence ID" value="EXI90951.1"/>
    <property type="molecule type" value="Genomic_DNA"/>
</dbReference>
<proteinExistence type="predicted"/>
<reference evidence="2" key="1">
    <citation type="submission" date="2014-02" db="EMBL/GenBank/DDBJ databases">
        <title>Expanding our view of genomic diversity in Candidatus Accumulibacter clades.</title>
        <authorList>
            <person name="Skennerton C.T."/>
            <person name="Barr J.J."/>
            <person name="Slater F.R."/>
            <person name="Bond P.L."/>
            <person name="Tyson G.W."/>
        </authorList>
    </citation>
    <scope>NUCLEOTIDE SEQUENCE [LARGE SCALE GENOMIC DNA]</scope>
</reference>
<dbReference type="Proteomes" id="UP000022141">
    <property type="component" value="Unassembled WGS sequence"/>
</dbReference>
<organism evidence="2 3">
    <name type="scientific">Accumulibacter regalis</name>
    <dbReference type="NCBI Taxonomy" id="522306"/>
    <lineage>
        <taxon>Bacteria</taxon>
        <taxon>Pseudomonadati</taxon>
        <taxon>Pseudomonadota</taxon>
        <taxon>Betaproteobacteria</taxon>
        <taxon>Candidatus Accumulibacter</taxon>
    </lineage>
</organism>